<dbReference type="EMBL" id="FNTB01000001">
    <property type="protein sequence ID" value="SEB87088.1"/>
    <property type="molecule type" value="Genomic_DNA"/>
</dbReference>
<evidence type="ECO:0000259" key="2">
    <source>
        <dbReference type="Pfam" id="PF04892"/>
    </source>
</evidence>
<dbReference type="Proteomes" id="UP000183038">
    <property type="component" value="Unassembled WGS sequence"/>
</dbReference>
<dbReference type="PANTHER" id="PTHR28008">
    <property type="entry name" value="DOMAIN PROTEIN, PUTATIVE (AFU_ORTHOLOGUE AFUA_3G10980)-RELATED"/>
    <property type="match status" value="1"/>
</dbReference>
<name>A0A1H4MWP5_9FLAO</name>
<feature type="transmembrane region" description="Helical" evidence="1">
    <location>
        <begin position="57"/>
        <end position="78"/>
    </location>
</feature>
<feature type="transmembrane region" description="Helical" evidence="1">
    <location>
        <begin position="90"/>
        <end position="108"/>
    </location>
</feature>
<evidence type="ECO:0000313" key="3">
    <source>
        <dbReference type="EMBL" id="SEB87088.1"/>
    </source>
</evidence>
<keyword evidence="1" id="KW-0812">Transmembrane</keyword>
<dbReference type="PANTHER" id="PTHR28008:SF1">
    <property type="entry name" value="DOMAIN PROTEIN, PUTATIVE (AFU_ORTHOLOGUE AFUA_3G10980)-RELATED"/>
    <property type="match status" value="1"/>
</dbReference>
<dbReference type="AlphaFoldDB" id="A0A1H4MWP5"/>
<feature type="transmembrane region" description="Helical" evidence="1">
    <location>
        <begin position="27"/>
        <end position="45"/>
    </location>
</feature>
<dbReference type="NCBIfam" id="NF037970">
    <property type="entry name" value="vanZ_1"/>
    <property type="match status" value="1"/>
</dbReference>
<evidence type="ECO:0000313" key="4">
    <source>
        <dbReference type="Proteomes" id="UP000183038"/>
    </source>
</evidence>
<gene>
    <name evidence="3" type="ORF">SAMN05192540_1765</name>
</gene>
<organism evidence="3 4">
    <name type="scientific">Maribacter dokdonensis</name>
    <dbReference type="NCBI Taxonomy" id="320912"/>
    <lineage>
        <taxon>Bacteria</taxon>
        <taxon>Pseudomonadati</taxon>
        <taxon>Bacteroidota</taxon>
        <taxon>Flavobacteriia</taxon>
        <taxon>Flavobacteriales</taxon>
        <taxon>Flavobacteriaceae</taxon>
        <taxon>Maribacter</taxon>
    </lineage>
</organism>
<dbReference type="Pfam" id="PF04892">
    <property type="entry name" value="VanZ"/>
    <property type="match status" value="1"/>
</dbReference>
<keyword evidence="1" id="KW-1133">Transmembrane helix</keyword>
<protein>
    <submittedName>
        <fullName evidence="3">VanZ like family protein</fullName>
    </submittedName>
</protein>
<dbReference type="RefSeq" id="WP_254780513.1">
    <property type="nucleotide sequence ID" value="NZ_FNTB01000001.1"/>
</dbReference>
<reference evidence="3 4" key="1">
    <citation type="submission" date="2016-10" db="EMBL/GenBank/DDBJ databases">
        <authorList>
            <person name="de Groot N.N."/>
        </authorList>
    </citation>
    <scope>NUCLEOTIDE SEQUENCE [LARGE SCALE GENOMIC DNA]</scope>
    <source>
        <strain evidence="3 4">MAR_2009_71</strain>
    </source>
</reference>
<dbReference type="InterPro" id="IPR006976">
    <property type="entry name" value="VanZ-like"/>
</dbReference>
<feature type="domain" description="VanZ-like" evidence="2">
    <location>
        <begin position="21"/>
        <end position="107"/>
    </location>
</feature>
<evidence type="ECO:0000256" key="1">
    <source>
        <dbReference type="SAM" id="Phobius"/>
    </source>
</evidence>
<proteinExistence type="predicted"/>
<sequence>MFVTFFSLFSLSGVGTSRFNIPHMDKAVHFTFYSVMVVLGYLAMRSKTVQQAKRSKLLWYIVLFAVTYGIIIEVLQHVLTTDRHGDPLDALANSIGAFVGMFVIRFLFFRNPSLK</sequence>
<accession>A0A1H4MWP5</accession>
<keyword evidence="1" id="KW-0472">Membrane</keyword>